<feature type="transmembrane region" description="Helical" evidence="1">
    <location>
        <begin position="251"/>
        <end position="272"/>
    </location>
</feature>
<accession>A0A941ASU4</accession>
<comment type="caution">
    <text evidence="2">The sequence shown here is derived from an EMBL/GenBank/DDBJ whole genome shotgun (WGS) entry which is preliminary data.</text>
</comment>
<keyword evidence="1" id="KW-0472">Membrane</keyword>
<feature type="transmembrane region" description="Helical" evidence="1">
    <location>
        <begin position="207"/>
        <end position="230"/>
    </location>
</feature>
<gene>
    <name evidence="2" type="ORF">J5837_05135</name>
</gene>
<feature type="transmembrane region" description="Helical" evidence="1">
    <location>
        <begin position="44"/>
        <end position="68"/>
    </location>
</feature>
<reference evidence="2" key="1">
    <citation type="journal article" date="2016" name="Int. J. Syst. Evol. Microbiol.">
        <title>Pseudoxanthomonas helianthi sp. nov., isolated from roots of Jerusalem artichoke (Helianthus tuberosus).</title>
        <authorList>
            <person name="Kittiwongwattana C."/>
            <person name="Thawai C."/>
        </authorList>
    </citation>
    <scope>NUCLEOTIDE SEQUENCE</scope>
    <source>
        <strain evidence="2">110414</strain>
    </source>
</reference>
<dbReference type="Proteomes" id="UP000673447">
    <property type="component" value="Unassembled WGS sequence"/>
</dbReference>
<dbReference type="RefSeq" id="WP_210536143.1">
    <property type="nucleotide sequence ID" value="NZ_JAGKTC010000001.1"/>
</dbReference>
<proteinExistence type="predicted"/>
<sequence length="531" mass="59832">MRLDQLTVNLRARSPWEAVELGTALVRRHAAAIWKPWLLLSLPLFALLNLAAWALDAMWLAGVAMWWLKPLFDRIPLYVISRATFGNVPTLRETLAAQARWGWKPLLHYLTWRRFSFARALYLPIDLLEGVDGERLRERRRVLGGAVYGNAALLGLVCLCFEAALNLGIIAAILMFVPIDELPETVRAGWALIGEQTPWWASLGLNAIAWLARSVVEPFYIGAGFGLYLNRRTQIEAWDVEIAFRRLRERLRAASMTFAVLLAVTGAFALPARAQDSDPLPPNAAPVRTQQDAAVQVVDGKKPEDAATPASVFGEQRVYDARFRKAVDRAYADPLLNGKRKQTSWERRRTFDRPADPRKAPDFSWMAGIAQFFALVGEWGLWIILGILVLVLLATAPRWWPWMRGSLRRSAVEAQGKVEVEAMPLPDVLPENVVAAARRLWREGRPRHALALLYRASVDSMAARADVVLPPGATESECLRASRRMPDADDRSLFARVVKVWQYAAYAQRLPEEDEFETLLGQLQQRYGWAA</sequence>
<name>A0A941ASU4_9GAMM</name>
<organism evidence="2 3">
    <name type="scientific">Pseudoxanthomonas helianthi</name>
    <dbReference type="NCBI Taxonomy" id="1453541"/>
    <lineage>
        <taxon>Bacteria</taxon>
        <taxon>Pseudomonadati</taxon>
        <taxon>Pseudomonadota</taxon>
        <taxon>Gammaproteobacteria</taxon>
        <taxon>Lysobacterales</taxon>
        <taxon>Lysobacteraceae</taxon>
        <taxon>Pseudoxanthomonas</taxon>
    </lineage>
</organism>
<evidence type="ECO:0000313" key="3">
    <source>
        <dbReference type="Proteomes" id="UP000673447"/>
    </source>
</evidence>
<feature type="transmembrane region" description="Helical" evidence="1">
    <location>
        <begin position="147"/>
        <end position="177"/>
    </location>
</feature>
<protein>
    <submittedName>
        <fullName evidence="2">DUF4129 domain-containing protein</fullName>
    </submittedName>
</protein>
<evidence type="ECO:0000313" key="2">
    <source>
        <dbReference type="EMBL" id="MBP3983806.1"/>
    </source>
</evidence>
<feature type="transmembrane region" description="Helical" evidence="1">
    <location>
        <begin position="379"/>
        <end position="400"/>
    </location>
</feature>
<evidence type="ECO:0000256" key="1">
    <source>
        <dbReference type="SAM" id="Phobius"/>
    </source>
</evidence>
<dbReference type="EMBL" id="JAGKTC010000001">
    <property type="protein sequence ID" value="MBP3983806.1"/>
    <property type="molecule type" value="Genomic_DNA"/>
</dbReference>
<keyword evidence="3" id="KW-1185">Reference proteome</keyword>
<dbReference type="AlphaFoldDB" id="A0A941ASU4"/>
<keyword evidence="1" id="KW-1133">Transmembrane helix</keyword>
<keyword evidence="1" id="KW-0812">Transmembrane</keyword>
<reference evidence="2" key="2">
    <citation type="submission" date="2021-03" db="EMBL/GenBank/DDBJ databases">
        <authorList>
            <person name="Cao W."/>
        </authorList>
    </citation>
    <scope>NUCLEOTIDE SEQUENCE</scope>
    <source>
        <strain evidence="2">110414</strain>
    </source>
</reference>